<evidence type="ECO:0000256" key="2">
    <source>
        <dbReference type="SAM" id="Phobius"/>
    </source>
</evidence>
<dbReference type="STRING" id="1218492.JG30_04280"/>
<gene>
    <name evidence="3" type="primary">dltD</name>
    <name evidence="3" type="ORF">JG30_04280</name>
</gene>
<dbReference type="AlphaFoldDB" id="A0A0F4LWF9"/>
<keyword evidence="1 2" id="KW-0472">Membrane</keyword>
<keyword evidence="2" id="KW-0812">Transmembrane</keyword>
<dbReference type="PANTHER" id="PTHR40039:SF1">
    <property type="entry name" value="PROTEIN DLTD"/>
    <property type="match status" value="1"/>
</dbReference>
<accession>A0A0F4LWF9</accession>
<comment type="caution">
    <text evidence="3">The sequence shown here is derived from an EMBL/GenBank/DDBJ whole genome shotgun (WGS) entry which is preliminary data.</text>
</comment>
<dbReference type="GO" id="GO:0070395">
    <property type="term" value="P:lipoteichoic acid biosynthetic process"/>
    <property type="evidence" value="ECO:0007669"/>
    <property type="project" value="UniProtKB-UniRule"/>
</dbReference>
<sequence>MSNFKKLVAILAPMIAAGLLVVLLLYGPLHFPAPNQTVEDKAALSLSPNVLRGDQIKDKALDKGYLMIMGSSELSRFDSFHPAVLAQKYERGYHPFLLGAPGTQSLTHFFSTQAMGKHVNHKKVVVIISPQWFVPTGVDANMFDHYYSKQQATYFVNHANPSSPADRYAAQRLLAMPSGQSDDVLAAALKNIAHKKQLTSMQRLLITQISSNNLRHQDQLFTRFLIRDRRRLISERAKSLPTVYNYQHLDIMAESRGREHTTNNDFGIANRFYSKQLQNNVKGLKNSQTKFTYEYGPEYSDFQLLLNQFKQHHVTPLFIITPINGRWQNYTGLRQSMLNNFDKKINFQLRSQGFTHIADLHQDGNQPYFMQDTIHLGWRGWLHAERQIHHFVQHTPPMKKYQLNDYFYSKSWQQRKPQTISSAE</sequence>
<reference evidence="3 4" key="1">
    <citation type="submission" date="2015-01" db="EMBL/GenBank/DDBJ databases">
        <title>Comparative genomics of the lactic acid bacteria isolated from the honey bee gut.</title>
        <authorList>
            <person name="Ellegaard K.M."/>
            <person name="Tamarit D."/>
            <person name="Javelind E."/>
            <person name="Olofsson T."/>
            <person name="Andersson S.G."/>
            <person name="Vasquez A."/>
        </authorList>
    </citation>
    <scope>NUCLEOTIDE SEQUENCE [LARGE SCALE GENOMIC DNA]</scope>
    <source>
        <strain evidence="3 4">Bin4</strain>
    </source>
</reference>
<dbReference type="PANTHER" id="PTHR40039">
    <property type="entry name" value="PROTEIN DLTD"/>
    <property type="match status" value="1"/>
</dbReference>
<keyword evidence="4" id="KW-1185">Reference proteome</keyword>
<dbReference type="Pfam" id="PF04914">
    <property type="entry name" value="DltD"/>
    <property type="match status" value="1"/>
</dbReference>
<organism evidence="3 4">
    <name type="scientific">Bombilactobacillus mellifer</name>
    <dbReference type="NCBI Taxonomy" id="1218492"/>
    <lineage>
        <taxon>Bacteria</taxon>
        <taxon>Bacillati</taxon>
        <taxon>Bacillota</taxon>
        <taxon>Bacilli</taxon>
        <taxon>Lactobacillales</taxon>
        <taxon>Lactobacillaceae</taxon>
        <taxon>Bombilactobacillus</taxon>
    </lineage>
</organism>
<proteinExistence type="inferred from homology"/>
<comment type="pathway">
    <text evidence="1">Cell wall biogenesis; lipoteichoic acid biosynthesis.</text>
</comment>
<evidence type="ECO:0000256" key="1">
    <source>
        <dbReference type="PIRNR" id="PIRNR021438"/>
    </source>
</evidence>
<dbReference type="HOGENOM" id="CLU_050505_0_0_9"/>
<dbReference type="OrthoDB" id="1700484at2"/>
<comment type="similarity">
    <text evidence="1">Belongs to the DltD family.</text>
</comment>
<evidence type="ECO:0000313" key="3">
    <source>
        <dbReference type="EMBL" id="KJY62639.1"/>
    </source>
</evidence>
<dbReference type="EMBL" id="JXJQ01000005">
    <property type="protein sequence ID" value="KJY62639.1"/>
    <property type="molecule type" value="Genomic_DNA"/>
</dbReference>
<name>A0A0F4LWF9_9LACO</name>
<dbReference type="GO" id="GO:0005886">
    <property type="term" value="C:plasma membrane"/>
    <property type="evidence" value="ECO:0007669"/>
    <property type="project" value="UniProtKB-UniRule"/>
</dbReference>
<dbReference type="InterPro" id="IPR023896">
    <property type="entry name" value="LTA_DltD"/>
</dbReference>
<dbReference type="PIRSF" id="PIRSF021438">
    <property type="entry name" value="DltD"/>
    <property type="match status" value="1"/>
</dbReference>
<dbReference type="Proteomes" id="UP000033558">
    <property type="component" value="Unassembled WGS sequence"/>
</dbReference>
<feature type="transmembrane region" description="Helical" evidence="2">
    <location>
        <begin position="7"/>
        <end position="29"/>
    </location>
</feature>
<keyword evidence="1" id="KW-1003">Cell membrane</keyword>
<protein>
    <recommendedName>
        <fullName evidence="1">Protein DltD</fullName>
    </recommendedName>
</protein>
<evidence type="ECO:0000313" key="4">
    <source>
        <dbReference type="Proteomes" id="UP000033558"/>
    </source>
</evidence>
<dbReference type="InterPro" id="IPR006998">
    <property type="entry name" value="DltD"/>
</dbReference>
<dbReference type="PATRIC" id="fig|1218492.5.peg.551"/>
<dbReference type="RefSeq" id="WP_046315808.1">
    <property type="nucleotide sequence ID" value="NZ_JAMBJK010000003.1"/>
</dbReference>
<keyword evidence="2" id="KW-1133">Transmembrane helix</keyword>
<dbReference type="UniPathway" id="UPA00556"/>
<dbReference type="NCBIfam" id="TIGR04092">
    <property type="entry name" value="LTA_DltD"/>
    <property type="match status" value="1"/>
</dbReference>